<evidence type="ECO:0000313" key="1">
    <source>
        <dbReference type="EMBL" id="RCS70913.1"/>
    </source>
</evidence>
<dbReference type="Proteomes" id="UP000252479">
    <property type="component" value="Unassembled WGS sequence"/>
</dbReference>
<organism evidence="1 2">
    <name type="scientific">Vibrio casei</name>
    <dbReference type="NCBI Taxonomy" id="673372"/>
    <lineage>
        <taxon>Bacteria</taxon>
        <taxon>Pseudomonadati</taxon>
        <taxon>Pseudomonadota</taxon>
        <taxon>Gammaproteobacteria</taxon>
        <taxon>Vibrionales</taxon>
        <taxon>Vibrionaceae</taxon>
        <taxon>Vibrio</taxon>
    </lineage>
</organism>
<comment type="caution">
    <text evidence="1">The sequence shown here is derived from an EMBL/GenBank/DDBJ whole genome shotgun (WGS) entry which is preliminary data.</text>
</comment>
<sequence length="62" mass="6303">MQSERNASSGGKGVVQGFVTEGEHVMAGKMAQAIANAVVDEIQANAKAVIDSGSSSGNWPVQ</sequence>
<evidence type="ECO:0000313" key="2">
    <source>
        <dbReference type="Proteomes" id="UP000252479"/>
    </source>
</evidence>
<keyword evidence="2" id="KW-1185">Reference proteome</keyword>
<dbReference type="AlphaFoldDB" id="A0A368LKN3"/>
<protein>
    <submittedName>
        <fullName evidence="1">Uncharacterized protein</fullName>
    </submittedName>
</protein>
<gene>
    <name evidence="1" type="ORF">CIK83_11420</name>
</gene>
<reference evidence="1 2" key="1">
    <citation type="journal article" date="2017" name="Elife">
        <title>Extensive horizontal gene transfer in cheese-associated bacteria.</title>
        <authorList>
            <person name="Bonham K.S."/>
            <person name="Wolfe B.E."/>
            <person name="Dutton R.J."/>
        </authorList>
    </citation>
    <scope>NUCLEOTIDE SEQUENCE [LARGE SCALE GENOMIC DNA]</scope>
    <source>
        <strain evidence="1 2">JB196</strain>
    </source>
</reference>
<dbReference type="EMBL" id="QPGL01000002">
    <property type="protein sequence ID" value="RCS70913.1"/>
    <property type="molecule type" value="Genomic_DNA"/>
</dbReference>
<accession>A0A368LKN3</accession>
<name>A0A368LKN3_9VIBR</name>
<proteinExistence type="predicted"/>